<dbReference type="PROSITE" id="PS50250">
    <property type="entry name" value="PCI"/>
    <property type="match status" value="1"/>
</dbReference>
<dbReference type="RefSeq" id="XP_067802063.1">
    <property type="nucleotide sequence ID" value="XM_067947912.1"/>
</dbReference>
<dbReference type="InterPro" id="IPR040896">
    <property type="entry name" value="RPN5_C"/>
</dbReference>
<evidence type="ECO:0000313" key="5">
    <source>
        <dbReference type="Proteomes" id="UP001214638"/>
    </source>
</evidence>
<dbReference type="Pfam" id="PF18098">
    <property type="entry name" value="RPN5_C"/>
    <property type="match status" value="1"/>
</dbReference>
<dbReference type="Proteomes" id="UP001214638">
    <property type="component" value="Unassembled WGS sequence"/>
</dbReference>
<gene>
    <name evidence="4" type="ORF">BdWA1_002893</name>
</gene>
<comment type="similarity">
    <text evidence="1">Belongs to the proteasome subunit p55 family.</text>
</comment>
<evidence type="ECO:0000259" key="3">
    <source>
        <dbReference type="PROSITE" id="PS50250"/>
    </source>
</evidence>
<organism evidence="4 5">
    <name type="scientific">Babesia duncani</name>
    <dbReference type="NCBI Taxonomy" id="323732"/>
    <lineage>
        <taxon>Eukaryota</taxon>
        <taxon>Sar</taxon>
        <taxon>Alveolata</taxon>
        <taxon>Apicomplexa</taxon>
        <taxon>Aconoidasida</taxon>
        <taxon>Piroplasmida</taxon>
        <taxon>Babesiidae</taxon>
        <taxon>Babesia</taxon>
    </lineage>
</organism>
<dbReference type="EMBL" id="JALLKP010000004">
    <property type="protein sequence ID" value="KAK2195220.1"/>
    <property type="molecule type" value="Genomic_DNA"/>
</dbReference>
<dbReference type="SUPFAM" id="SSF46785">
    <property type="entry name" value="Winged helix' DNA-binding domain"/>
    <property type="match status" value="1"/>
</dbReference>
<dbReference type="GeneID" id="94337190"/>
<evidence type="ECO:0000256" key="1">
    <source>
        <dbReference type="ARBA" id="ARBA00006397"/>
    </source>
</evidence>
<dbReference type="InterPro" id="IPR054559">
    <property type="entry name" value="PSMD12-CSN4-like_N"/>
</dbReference>
<proteinExistence type="inferred from homology"/>
<reference evidence="4" key="1">
    <citation type="journal article" date="2023" name="Nat. Microbiol.">
        <title>Babesia duncani multi-omics identifies virulence factors and drug targets.</title>
        <authorList>
            <person name="Singh P."/>
            <person name="Lonardi S."/>
            <person name="Liang Q."/>
            <person name="Vydyam P."/>
            <person name="Khabirova E."/>
            <person name="Fang T."/>
            <person name="Gihaz S."/>
            <person name="Thekkiniath J."/>
            <person name="Munshi M."/>
            <person name="Abel S."/>
            <person name="Ciampossin L."/>
            <person name="Batugedara G."/>
            <person name="Gupta M."/>
            <person name="Lu X.M."/>
            <person name="Lenz T."/>
            <person name="Chakravarty S."/>
            <person name="Cornillot E."/>
            <person name="Hu Y."/>
            <person name="Ma W."/>
            <person name="Gonzalez L.M."/>
            <person name="Sanchez S."/>
            <person name="Estrada K."/>
            <person name="Sanchez-Flores A."/>
            <person name="Montero E."/>
            <person name="Harb O.S."/>
            <person name="Le Roch K.G."/>
            <person name="Mamoun C.B."/>
        </authorList>
    </citation>
    <scope>NUCLEOTIDE SEQUENCE</scope>
    <source>
        <strain evidence="4">WA1</strain>
    </source>
</reference>
<comment type="caution">
    <text evidence="4">The sequence shown here is derived from an EMBL/GenBank/DDBJ whole genome shotgun (WGS) entry which is preliminary data.</text>
</comment>
<dbReference type="AlphaFoldDB" id="A0AAD9UMX9"/>
<dbReference type="GO" id="GO:0005737">
    <property type="term" value="C:cytoplasm"/>
    <property type="evidence" value="ECO:0007669"/>
    <property type="project" value="TreeGrafter"/>
</dbReference>
<dbReference type="Pfam" id="PF01399">
    <property type="entry name" value="PCI"/>
    <property type="match status" value="1"/>
</dbReference>
<dbReference type="GO" id="GO:0005634">
    <property type="term" value="C:nucleus"/>
    <property type="evidence" value="ECO:0007669"/>
    <property type="project" value="UniProtKB-ARBA"/>
</dbReference>
<keyword evidence="5" id="KW-1185">Reference proteome</keyword>
<feature type="domain" description="PCI" evidence="3">
    <location>
        <begin position="246"/>
        <end position="425"/>
    </location>
</feature>
<dbReference type="Gene3D" id="1.10.10.10">
    <property type="entry name" value="Winged helix-like DNA-binding domain superfamily/Winged helix DNA-binding domain"/>
    <property type="match status" value="1"/>
</dbReference>
<evidence type="ECO:0000313" key="4">
    <source>
        <dbReference type="EMBL" id="KAK2195220.1"/>
    </source>
</evidence>
<keyword evidence="2" id="KW-0647">Proteasome</keyword>
<dbReference type="GO" id="GO:0008541">
    <property type="term" value="C:proteasome regulatory particle, lid subcomplex"/>
    <property type="evidence" value="ECO:0007669"/>
    <property type="project" value="TreeGrafter"/>
</dbReference>
<name>A0AAD9UMX9_9APIC</name>
<dbReference type="PANTHER" id="PTHR10855:SF1">
    <property type="entry name" value="26S PROTEASOME NON-ATPASE REGULATORY SUBUNIT 12"/>
    <property type="match status" value="1"/>
</dbReference>
<dbReference type="KEGG" id="bdw:94337190"/>
<accession>A0AAD9UMX9</accession>
<dbReference type="Pfam" id="PF22241">
    <property type="entry name" value="PSMD12-CSN4_N"/>
    <property type="match status" value="1"/>
</dbReference>
<dbReference type="InterPro" id="IPR040134">
    <property type="entry name" value="PSMD12/CSN4"/>
</dbReference>
<dbReference type="FunFam" id="1.10.10.10:FF:000070">
    <property type="entry name" value="26S proteasome non-ATPase regulatory subunit 12"/>
    <property type="match status" value="1"/>
</dbReference>
<dbReference type="InterPro" id="IPR036390">
    <property type="entry name" value="WH_DNA-bd_sf"/>
</dbReference>
<sequence>MDADIIDVLGQDSYLKDPPMTEDLSQLVAPTISDASVKLQGFASRDDAYLRSVFLDLMLMEKKCRLAFDGESGAKICTFVLQVLYDNKDYDNVNYYLLTLNKKRGQLKKSIMAMVDLAKGWIPQITDMDRKLQLIESLNQITTGKMFLESQRAEIMFGLAKLKEEAGDIPAAAKIIQNVEVETFGSLGKREKAEYILDQMRIQLLDCDYIRFYMTSKKINEKLLECDDFAPIKLRFLEYMVKYYLYEEKYLEIAKACYQRTLTFLRLQDDSWLQELECCILFALIAPTTKECNEFLIQLKESQARQIKHMELLGPFFEEFLLDNLLPWPLEPRLAECISSHLVFQDTPLPGGQARLETLRNRIVQHNIKVMSKFYTKISLERLAELANATIDMVESEISNMVNINAVQAKIDRVAGVVQFGQKKDPETILNEWSKSITGLISIVDQTSRLVQKEKMIHEARAKQLELDAYMSK</sequence>
<dbReference type="SMART" id="SM00088">
    <property type="entry name" value="PINT"/>
    <property type="match status" value="1"/>
</dbReference>
<protein>
    <recommendedName>
        <fullName evidence="3">PCI domain-containing protein</fullName>
    </recommendedName>
</protein>
<dbReference type="InterPro" id="IPR000717">
    <property type="entry name" value="PCI_dom"/>
</dbReference>
<dbReference type="PANTHER" id="PTHR10855">
    <property type="entry name" value="26S PROTEASOME NON-ATPASE REGULATORY SUBUNIT 12/COP9 SIGNALOSOME COMPLEX SUBUNIT 4"/>
    <property type="match status" value="1"/>
</dbReference>
<evidence type="ECO:0000256" key="2">
    <source>
        <dbReference type="ARBA" id="ARBA00022942"/>
    </source>
</evidence>
<dbReference type="InterPro" id="IPR036388">
    <property type="entry name" value="WH-like_DNA-bd_sf"/>
</dbReference>